<reference evidence="3 4" key="1">
    <citation type="submission" date="2024-08" db="EMBL/GenBank/DDBJ databases">
        <title>Tateyamaria sp. nov., isolated from marine algae.</title>
        <authorList>
            <person name="Choi B.J."/>
            <person name="Kim J.M."/>
            <person name="Lee J.K."/>
            <person name="Choi D.G."/>
            <person name="Bayburt H."/>
            <person name="Baek J.H."/>
            <person name="Han D.M."/>
            <person name="Jeon C.O."/>
        </authorList>
    </citation>
    <scope>NUCLEOTIDE SEQUENCE [LARGE SCALE GENOMIC DNA]</scope>
    <source>
        <strain evidence="3 4">KMU-156</strain>
    </source>
</reference>
<gene>
    <name evidence="3" type="ORF">ACERZ8_20745</name>
</gene>
<dbReference type="InterPro" id="IPR022472">
    <property type="entry name" value="VPLPA-CTERM"/>
</dbReference>
<comment type="caution">
    <text evidence="3">The sequence shown here is derived from an EMBL/GenBank/DDBJ whole genome shotgun (WGS) entry which is preliminary data.</text>
</comment>
<feature type="chain" id="PRO_5047543244" evidence="2">
    <location>
        <begin position="19"/>
        <end position="184"/>
    </location>
</feature>
<feature type="transmembrane region" description="Helical" evidence="1">
    <location>
        <begin position="158"/>
        <end position="177"/>
    </location>
</feature>
<evidence type="ECO:0000256" key="1">
    <source>
        <dbReference type="SAM" id="Phobius"/>
    </source>
</evidence>
<protein>
    <submittedName>
        <fullName evidence="3">VPLPA-CTERM sorting domain-containing protein</fullName>
    </submittedName>
</protein>
<dbReference type="Proteomes" id="UP001627408">
    <property type="component" value="Unassembled WGS sequence"/>
</dbReference>
<dbReference type="EMBL" id="JBHDIY010000002">
    <property type="protein sequence ID" value="MFL4472190.1"/>
    <property type="molecule type" value="Genomic_DNA"/>
</dbReference>
<keyword evidence="4" id="KW-1185">Reference proteome</keyword>
<feature type="signal peptide" evidence="2">
    <location>
        <begin position="1"/>
        <end position="18"/>
    </location>
</feature>
<keyword evidence="2" id="KW-0732">Signal</keyword>
<sequence length="184" mass="18917">MMNIKSLFLSFALVVASATTGSAVTHILGDVTGGASTTQTLRVQTVDFIEFSLDASSGQSVSEMVISVTSTPGSNFREMIALYSGSGLVARSARGAGNGGGTATLSFLGADALADGSYTLAIGAWKAFFPTNIAEARSTAYFNNGQYTATFAPSISVVPLPAGVLLLLSGFGALSVLRRRMRKA</sequence>
<dbReference type="NCBIfam" id="TIGR03370">
    <property type="entry name" value="VPLPA-CTERM"/>
    <property type="match status" value="1"/>
</dbReference>
<name>A0ABW8UZE7_9RHOB</name>
<accession>A0ABW8UZE7</accession>
<keyword evidence="1" id="KW-1133">Transmembrane helix</keyword>
<proteinExistence type="predicted"/>
<keyword evidence="1" id="KW-0812">Transmembrane</keyword>
<dbReference type="RefSeq" id="WP_407594092.1">
    <property type="nucleotide sequence ID" value="NZ_JBHDIY010000002.1"/>
</dbReference>
<evidence type="ECO:0000313" key="3">
    <source>
        <dbReference type="EMBL" id="MFL4472190.1"/>
    </source>
</evidence>
<organism evidence="3 4">
    <name type="scientific">Tateyamaria armeniaca</name>
    <dbReference type="NCBI Taxonomy" id="2518930"/>
    <lineage>
        <taxon>Bacteria</taxon>
        <taxon>Pseudomonadati</taxon>
        <taxon>Pseudomonadota</taxon>
        <taxon>Alphaproteobacteria</taxon>
        <taxon>Rhodobacterales</taxon>
        <taxon>Roseobacteraceae</taxon>
        <taxon>Tateyamaria</taxon>
    </lineage>
</organism>
<keyword evidence="1" id="KW-0472">Membrane</keyword>
<evidence type="ECO:0000313" key="4">
    <source>
        <dbReference type="Proteomes" id="UP001627408"/>
    </source>
</evidence>
<evidence type="ECO:0000256" key="2">
    <source>
        <dbReference type="SAM" id="SignalP"/>
    </source>
</evidence>